<proteinExistence type="predicted"/>
<keyword evidence="1" id="KW-0732">Signal</keyword>
<feature type="signal peptide" evidence="1">
    <location>
        <begin position="1"/>
        <end position="17"/>
    </location>
</feature>
<name>A0A9P5U6K1_9AGAR</name>
<protein>
    <recommendedName>
        <fullName evidence="4">Secreted protein</fullName>
    </recommendedName>
</protein>
<dbReference type="OrthoDB" id="3068742at2759"/>
<accession>A0A9P5U6K1</accession>
<feature type="chain" id="PRO_5040429669" description="Secreted protein" evidence="1">
    <location>
        <begin position="18"/>
        <end position="102"/>
    </location>
</feature>
<dbReference type="Proteomes" id="UP000772434">
    <property type="component" value="Unassembled WGS sequence"/>
</dbReference>
<dbReference type="EMBL" id="JADNRY010000067">
    <property type="protein sequence ID" value="KAF9067834.1"/>
    <property type="molecule type" value="Genomic_DNA"/>
</dbReference>
<evidence type="ECO:0000256" key="1">
    <source>
        <dbReference type="SAM" id="SignalP"/>
    </source>
</evidence>
<evidence type="ECO:0000313" key="3">
    <source>
        <dbReference type="Proteomes" id="UP000772434"/>
    </source>
</evidence>
<gene>
    <name evidence="2" type="ORF">BDP27DRAFT_1328126</name>
</gene>
<sequence length="102" mass="10852">MTQTIVLWDLLFTVTQALPTAQKILSLPKLICDIHLAACFTGKAIADNRHGPFSNSNAGVVHGRGRTQPRNVVNDKANAVVINCLSINSAPFPHLSGYAAGT</sequence>
<evidence type="ECO:0000313" key="2">
    <source>
        <dbReference type="EMBL" id="KAF9067834.1"/>
    </source>
</evidence>
<comment type="caution">
    <text evidence="2">The sequence shown here is derived from an EMBL/GenBank/DDBJ whole genome shotgun (WGS) entry which is preliminary data.</text>
</comment>
<reference evidence="2" key="1">
    <citation type="submission" date="2020-11" db="EMBL/GenBank/DDBJ databases">
        <authorList>
            <consortium name="DOE Joint Genome Institute"/>
            <person name="Ahrendt S."/>
            <person name="Riley R."/>
            <person name="Andreopoulos W."/>
            <person name="Labutti K."/>
            <person name="Pangilinan J."/>
            <person name="Ruiz-Duenas F.J."/>
            <person name="Barrasa J.M."/>
            <person name="Sanchez-Garcia M."/>
            <person name="Camarero S."/>
            <person name="Miyauchi S."/>
            <person name="Serrano A."/>
            <person name="Linde D."/>
            <person name="Babiker R."/>
            <person name="Drula E."/>
            <person name="Ayuso-Fernandez I."/>
            <person name="Pacheco R."/>
            <person name="Padilla G."/>
            <person name="Ferreira P."/>
            <person name="Barriuso J."/>
            <person name="Kellner H."/>
            <person name="Castanera R."/>
            <person name="Alfaro M."/>
            <person name="Ramirez L."/>
            <person name="Pisabarro A.G."/>
            <person name="Kuo A."/>
            <person name="Tritt A."/>
            <person name="Lipzen A."/>
            <person name="He G."/>
            <person name="Yan M."/>
            <person name="Ng V."/>
            <person name="Cullen D."/>
            <person name="Martin F."/>
            <person name="Rosso M.-N."/>
            <person name="Henrissat B."/>
            <person name="Hibbett D."/>
            <person name="Martinez A.T."/>
            <person name="Grigoriev I.V."/>
        </authorList>
    </citation>
    <scope>NUCLEOTIDE SEQUENCE</scope>
    <source>
        <strain evidence="2">AH 40177</strain>
    </source>
</reference>
<keyword evidence="3" id="KW-1185">Reference proteome</keyword>
<organism evidence="2 3">
    <name type="scientific">Rhodocollybia butyracea</name>
    <dbReference type="NCBI Taxonomy" id="206335"/>
    <lineage>
        <taxon>Eukaryota</taxon>
        <taxon>Fungi</taxon>
        <taxon>Dikarya</taxon>
        <taxon>Basidiomycota</taxon>
        <taxon>Agaricomycotina</taxon>
        <taxon>Agaricomycetes</taxon>
        <taxon>Agaricomycetidae</taxon>
        <taxon>Agaricales</taxon>
        <taxon>Marasmiineae</taxon>
        <taxon>Omphalotaceae</taxon>
        <taxon>Rhodocollybia</taxon>
    </lineage>
</organism>
<dbReference type="AlphaFoldDB" id="A0A9P5U6K1"/>
<evidence type="ECO:0008006" key="4">
    <source>
        <dbReference type="Google" id="ProtNLM"/>
    </source>
</evidence>